<comment type="caution">
    <text evidence="1">The sequence shown here is derived from an EMBL/GenBank/DDBJ whole genome shotgun (WGS) entry which is preliminary data.</text>
</comment>
<protein>
    <submittedName>
        <fullName evidence="1">Plasma membrane calcium</fullName>
    </submittedName>
</protein>
<gene>
    <name evidence="1" type="primary">PMC1_4</name>
    <name evidence="1" type="ORF">EV182_007714</name>
</gene>
<name>A0ACC1HJP3_9FUNG</name>
<keyword evidence="2" id="KW-1185">Reference proteome</keyword>
<evidence type="ECO:0000313" key="1">
    <source>
        <dbReference type="EMBL" id="KAJ1676672.1"/>
    </source>
</evidence>
<proteinExistence type="predicted"/>
<accession>A0ACC1HJP3</accession>
<reference evidence="1" key="1">
    <citation type="submission" date="2022-06" db="EMBL/GenBank/DDBJ databases">
        <title>Phylogenomic reconstructions and comparative analyses of Kickxellomycotina fungi.</title>
        <authorList>
            <person name="Reynolds N.K."/>
            <person name="Stajich J.E."/>
            <person name="Barry K."/>
            <person name="Grigoriev I.V."/>
            <person name="Crous P."/>
            <person name="Smith M.E."/>
        </authorList>
    </citation>
    <scope>NUCLEOTIDE SEQUENCE</scope>
    <source>
        <strain evidence="1">RSA 2271</strain>
    </source>
</reference>
<evidence type="ECO:0000313" key="2">
    <source>
        <dbReference type="Proteomes" id="UP001145114"/>
    </source>
</evidence>
<dbReference type="Proteomes" id="UP001145114">
    <property type="component" value="Unassembled WGS sequence"/>
</dbReference>
<feature type="non-terminal residue" evidence="1">
    <location>
        <position position="238"/>
    </location>
</feature>
<sequence length="238" mass="26325">MPDGNNDDDDDTPWAKDLQRHCTIFTDRVSQYGVNILPPAKTKSFLQLLLDACKDKFIILLDIAALVSLAIGIYQDVRVTGSPEDNENVHWVEGFAIIVAVAVVVTVGSLNDYQKERQFQKLNAKKDCRKVRVVRNGAEMMIPIQCLMVGDILNIEPGDVLGADAVVIHSSNLKCDESSLTGESDAIKKKSYEDILEERRHMKLSEGSNHDDSLLLHEHHAEPFLLSGSKVIQGVGSC</sequence>
<dbReference type="EMBL" id="JAMZIH010003678">
    <property type="protein sequence ID" value="KAJ1676672.1"/>
    <property type="molecule type" value="Genomic_DNA"/>
</dbReference>
<organism evidence="1 2">
    <name type="scientific">Spiromyces aspiralis</name>
    <dbReference type="NCBI Taxonomy" id="68401"/>
    <lineage>
        <taxon>Eukaryota</taxon>
        <taxon>Fungi</taxon>
        <taxon>Fungi incertae sedis</taxon>
        <taxon>Zoopagomycota</taxon>
        <taxon>Kickxellomycotina</taxon>
        <taxon>Kickxellomycetes</taxon>
        <taxon>Kickxellales</taxon>
        <taxon>Kickxellaceae</taxon>
        <taxon>Spiromyces</taxon>
    </lineage>
</organism>